<evidence type="ECO:0000256" key="3">
    <source>
        <dbReference type="ARBA" id="ARBA00011970"/>
    </source>
</evidence>
<evidence type="ECO:0000259" key="9">
    <source>
        <dbReference type="Pfam" id="PF13844"/>
    </source>
</evidence>
<comment type="caution">
    <text evidence="10">The sequence shown here is derived from an EMBL/GenBank/DDBJ whole genome shotgun (WGS) entry which is preliminary data.</text>
</comment>
<dbReference type="OrthoDB" id="9814042at2"/>
<dbReference type="PANTHER" id="PTHR44835:SF1">
    <property type="entry name" value="PROTEIN O-GLCNAC TRANSFERASE"/>
    <property type="match status" value="1"/>
</dbReference>
<proteinExistence type="inferred from homology"/>
<evidence type="ECO:0000256" key="5">
    <source>
        <dbReference type="ARBA" id="ARBA00022679"/>
    </source>
</evidence>
<feature type="repeat" description="TPR" evidence="8">
    <location>
        <begin position="154"/>
        <end position="187"/>
    </location>
</feature>
<name>A0A4R2T7M2_9PAST</name>
<dbReference type="Pfam" id="PF13181">
    <property type="entry name" value="TPR_8"/>
    <property type="match status" value="1"/>
</dbReference>
<dbReference type="Proteomes" id="UP000295763">
    <property type="component" value="Unassembled WGS sequence"/>
</dbReference>
<dbReference type="RefSeq" id="WP_131974938.1">
    <property type="nucleotide sequence ID" value="NZ_SLYB01000003.1"/>
</dbReference>
<dbReference type="GO" id="GO:0097363">
    <property type="term" value="F:protein O-acetylglucosaminyltransferase activity"/>
    <property type="evidence" value="ECO:0007669"/>
    <property type="project" value="UniProtKB-EC"/>
</dbReference>
<keyword evidence="6" id="KW-0677">Repeat</keyword>
<feature type="domain" description="O-GlcNAc transferase C-terminal" evidence="9">
    <location>
        <begin position="236"/>
        <end position="384"/>
    </location>
</feature>
<keyword evidence="5 10" id="KW-0808">Transferase</keyword>
<dbReference type="InterPro" id="IPR019734">
    <property type="entry name" value="TPR_rpt"/>
</dbReference>
<dbReference type="PANTHER" id="PTHR44835">
    <property type="entry name" value="UDP-N-ACETYLGLUCOSAMINE--PEPTIDE N-ACETYLGLUCOSAMINYLTRANSFERASE SPINDLY-RELATED"/>
    <property type="match status" value="1"/>
</dbReference>
<dbReference type="SUPFAM" id="SSF53756">
    <property type="entry name" value="UDP-Glycosyltransferase/glycogen phosphorylase"/>
    <property type="match status" value="1"/>
</dbReference>
<dbReference type="EMBL" id="SLYB01000003">
    <property type="protein sequence ID" value="TCP96854.1"/>
    <property type="molecule type" value="Genomic_DNA"/>
</dbReference>
<reference evidence="10 11" key="1">
    <citation type="submission" date="2019-03" db="EMBL/GenBank/DDBJ databases">
        <title>Genomic Encyclopedia of Type Strains, Phase IV (KMG-IV): sequencing the most valuable type-strain genomes for metagenomic binning, comparative biology and taxonomic classification.</title>
        <authorList>
            <person name="Goeker M."/>
        </authorList>
    </citation>
    <scope>NUCLEOTIDE SEQUENCE [LARGE SCALE GENOMIC DNA]</scope>
    <source>
        <strain evidence="10 11">DSM 28404</strain>
    </source>
</reference>
<dbReference type="AlphaFoldDB" id="A0A4R2T7M2"/>
<protein>
    <recommendedName>
        <fullName evidence="3">protein O-GlcNAc transferase</fullName>
        <ecNumber evidence="3">2.4.1.255</ecNumber>
    </recommendedName>
</protein>
<dbReference type="SUPFAM" id="SSF48452">
    <property type="entry name" value="TPR-like"/>
    <property type="match status" value="1"/>
</dbReference>
<comment type="pathway">
    <text evidence="1">Protein modification; protein glycosylation.</text>
</comment>
<dbReference type="PROSITE" id="PS50005">
    <property type="entry name" value="TPR"/>
    <property type="match status" value="2"/>
</dbReference>
<keyword evidence="4" id="KW-0328">Glycosyltransferase</keyword>
<evidence type="ECO:0000256" key="8">
    <source>
        <dbReference type="PROSITE-ProRule" id="PRU00339"/>
    </source>
</evidence>
<dbReference type="InterPro" id="IPR029489">
    <property type="entry name" value="OGT/SEC/SPY_C"/>
</dbReference>
<dbReference type="Gene3D" id="1.25.40.10">
    <property type="entry name" value="Tetratricopeptide repeat domain"/>
    <property type="match status" value="2"/>
</dbReference>
<accession>A0A4R2T7M2</accession>
<dbReference type="InterPro" id="IPR051939">
    <property type="entry name" value="Glycosyltr_41/O-GlcNAc_trsf"/>
</dbReference>
<feature type="repeat" description="TPR" evidence="8">
    <location>
        <begin position="86"/>
        <end position="119"/>
    </location>
</feature>
<dbReference type="Gene3D" id="3.40.50.11380">
    <property type="match status" value="1"/>
</dbReference>
<dbReference type="Gene3D" id="3.40.50.2000">
    <property type="entry name" value="Glycogen Phosphorylase B"/>
    <property type="match status" value="1"/>
</dbReference>
<keyword evidence="11" id="KW-1185">Reference proteome</keyword>
<evidence type="ECO:0000256" key="6">
    <source>
        <dbReference type="ARBA" id="ARBA00022737"/>
    </source>
</evidence>
<comment type="similarity">
    <text evidence="2">Belongs to the glycosyltransferase 41 family. O-GlcNAc transferase subfamily.</text>
</comment>
<dbReference type="Pfam" id="PF13424">
    <property type="entry name" value="TPR_12"/>
    <property type="match status" value="1"/>
</dbReference>
<evidence type="ECO:0000256" key="4">
    <source>
        <dbReference type="ARBA" id="ARBA00022676"/>
    </source>
</evidence>
<evidence type="ECO:0000256" key="1">
    <source>
        <dbReference type="ARBA" id="ARBA00004922"/>
    </source>
</evidence>
<dbReference type="PROSITE" id="PS50293">
    <property type="entry name" value="TPR_REGION"/>
    <property type="match status" value="1"/>
</dbReference>
<sequence length="605" mass="69645">MAIIIQRKKASCSPVNPIADDYLKKIDQIEKQKGLSAALAAAKAYLTEFPQHQGLLRKTAILLIENKYYEEAIKLFERIPGYEKNISILTNIGLAYIRMENFKQALDYLTKALDIKPNHLPALLNLGVAQSRLGYNLDAVDTYLKFLSIEEDNAQVPYNLGLVYGRLKNLKQSDRWYRRALELAPKNHSALANWAFTLHYMQPYDAEKISNDIKQYAQAFSNAYHQVLPPVLARNPHKKLHIGLVSSDLREHAVGYFIDGLLTSETVKQFEWSAYMTESHNDRLARRIRPLFSHWHDIDIWLDAQLVETIRSDGVDILIDLNGYTGNNRASLFVSQVVPVQLQWLGWFNTTGLPYMNGVIADEYCVPKEEARFFSEKVWYLPHTRLCMRPPRYDVSVAPLPALQNGYITFGCFQNPQKLNDEVLKQWLDIARQLPDARWHFKGKEHMPDSSRQLEFKQKLVEMGFNPERLLFSGRSSHADYFRAYNDIDLILDTFPYTGGTTTTEALWMGVPTITFTQPGMVARQGEQLLSAAGLPQFVCRSLPEYREKALYWANPTQRKSLAALRAVLREQVLQSPLFDTEKFAQDWCNLIREIWQQTCQQEAV</sequence>
<dbReference type="Pfam" id="PF13844">
    <property type="entry name" value="Glyco_transf_41"/>
    <property type="match status" value="2"/>
</dbReference>
<keyword evidence="7 8" id="KW-0802">TPR repeat</keyword>
<dbReference type="EC" id="2.4.1.255" evidence="3"/>
<feature type="domain" description="O-GlcNAc transferase C-terminal" evidence="9">
    <location>
        <begin position="404"/>
        <end position="587"/>
    </location>
</feature>
<evidence type="ECO:0000256" key="7">
    <source>
        <dbReference type="ARBA" id="ARBA00022803"/>
    </source>
</evidence>
<gene>
    <name evidence="10" type="ORF">EDC44_10351</name>
</gene>
<dbReference type="SMART" id="SM00028">
    <property type="entry name" value="TPR"/>
    <property type="match status" value="3"/>
</dbReference>
<evidence type="ECO:0000256" key="2">
    <source>
        <dbReference type="ARBA" id="ARBA00005386"/>
    </source>
</evidence>
<evidence type="ECO:0000313" key="10">
    <source>
        <dbReference type="EMBL" id="TCP96854.1"/>
    </source>
</evidence>
<evidence type="ECO:0000313" key="11">
    <source>
        <dbReference type="Proteomes" id="UP000295763"/>
    </source>
</evidence>
<dbReference type="InterPro" id="IPR011990">
    <property type="entry name" value="TPR-like_helical_dom_sf"/>
</dbReference>
<organism evidence="10 11">
    <name type="scientific">Cricetibacter osteomyelitidis</name>
    <dbReference type="NCBI Taxonomy" id="1521931"/>
    <lineage>
        <taxon>Bacteria</taxon>
        <taxon>Pseudomonadati</taxon>
        <taxon>Pseudomonadota</taxon>
        <taxon>Gammaproteobacteria</taxon>
        <taxon>Pasteurellales</taxon>
        <taxon>Pasteurellaceae</taxon>
        <taxon>Cricetibacter</taxon>
    </lineage>
</organism>